<keyword evidence="2" id="KW-1185">Reference proteome</keyword>
<dbReference type="Proteomes" id="UP001595698">
    <property type="component" value="Unassembled WGS sequence"/>
</dbReference>
<dbReference type="RefSeq" id="WP_352010054.1">
    <property type="nucleotide sequence ID" value="NZ_JBHSBC010000032.1"/>
</dbReference>
<accession>A0ABV8F9Y7</accession>
<name>A0ABV8F9Y7_9ACTN</name>
<sequence>MRTGVRAAWIVVGGALSVALVLGLAVTTWGQIELPRAYDFVYPGSFGSSLIESRGTSDGESTKVYSLAAPWVIVDATGPVGVSVTPGTAGRLTVRQKLTSTQVSRTMREVWEKGKTLRVDLDCPGYGPPWAPSPPCRADYTLAVPPGVKVVVVTRSGTIPCPLTSERTVCRSPDAEAEAG</sequence>
<proteinExistence type="predicted"/>
<protein>
    <submittedName>
        <fullName evidence="1">Uncharacterized protein</fullName>
    </submittedName>
</protein>
<organism evidence="1 2">
    <name type="scientific">Streptosporangium jomthongense</name>
    <dbReference type="NCBI Taxonomy" id="1193683"/>
    <lineage>
        <taxon>Bacteria</taxon>
        <taxon>Bacillati</taxon>
        <taxon>Actinomycetota</taxon>
        <taxon>Actinomycetes</taxon>
        <taxon>Streptosporangiales</taxon>
        <taxon>Streptosporangiaceae</taxon>
        <taxon>Streptosporangium</taxon>
    </lineage>
</organism>
<comment type="caution">
    <text evidence="1">The sequence shown here is derived from an EMBL/GenBank/DDBJ whole genome shotgun (WGS) entry which is preliminary data.</text>
</comment>
<evidence type="ECO:0000313" key="1">
    <source>
        <dbReference type="EMBL" id="MFC3984127.1"/>
    </source>
</evidence>
<evidence type="ECO:0000313" key="2">
    <source>
        <dbReference type="Proteomes" id="UP001595698"/>
    </source>
</evidence>
<gene>
    <name evidence="1" type="ORF">ACFOYY_28610</name>
</gene>
<reference evidence="2" key="1">
    <citation type="journal article" date="2019" name="Int. J. Syst. Evol. Microbiol.">
        <title>The Global Catalogue of Microorganisms (GCM) 10K type strain sequencing project: providing services to taxonomists for standard genome sequencing and annotation.</title>
        <authorList>
            <consortium name="The Broad Institute Genomics Platform"/>
            <consortium name="The Broad Institute Genome Sequencing Center for Infectious Disease"/>
            <person name="Wu L."/>
            <person name="Ma J."/>
        </authorList>
    </citation>
    <scope>NUCLEOTIDE SEQUENCE [LARGE SCALE GENOMIC DNA]</scope>
    <source>
        <strain evidence="2">TBRC 7912</strain>
    </source>
</reference>
<dbReference type="EMBL" id="JBHSBC010000032">
    <property type="protein sequence ID" value="MFC3984127.1"/>
    <property type="molecule type" value="Genomic_DNA"/>
</dbReference>